<protein>
    <submittedName>
        <fullName evidence="2">CHRNB3</fullName>
    </submittedName>
</protein>
<dbReference type="Proteomes" id="UP001431209">
    <property type="component" value="Unassembled WGS sequence"/>
</dbReference>
<name>A0AAW2YGY1_9EUKA</name>
<keyword evidence="1" id="KW-0472">Membrane</keyword>
<feature type="transmembrane region" description="Helical" evidence="1">
    <location>
        <begin position="147"/>
        <end position="172"/>
    </location>
</feature>
<feature type="transmembrane region" description="Helical" evidence="1">
    <location>
        <begin position="228"/>
        <end position="249"/>
    </location>
</feature>
<evidence type="ECO:0000313" key="3">
    <source>
        <dbReference type="Proteomes" id="UP001431209"/>
    </source>
</evidence>
<evidence type="ECO:0000256" key="1">
    <source>
        <dbReference type="SAM" id="Phobius"/>
    </source>
</evidence>
<keyword evidence="3" id="KW-1185">Reference proteome</keyword>
<dbReference type="AlphaFoldDB" id="A0AAW2YGY1"/>
<reference evidence="2 3" key="1">
    <citation type="submission" date="2024-03" db="EMBL/GenBank/DDBJ databases">
        <title>The Acrasis kona genome and developmental transcriptomes reveal deep origins of eukaryotic multicellular pathways.</title>
        <authorList>
            <person name="Sheikh S."/>
            <person name="Fu C.-J."/>
            <person name="Brown M.W."/>
            <person name="Baldauf S.L."/>
        </authorList>
    </citation>
    <scope>NUCLEOTIDE SEQUENCE [LARGE SCALE GENOMIC DNA]</scope>
    <source>
        <strain evidence="2 3">ATCC MYA-3509</strain>
    </source>
</reference>
<comment type="caution">
    <text evidence="2">The sequence shown here is derived from an EMBL/GenBank/DDBJ whole genome shotgun (WGS) entry which is preliminary data.</text>
</comment>
<feature type="transmembrane region" description="Helical" evidence="1">
    <location>
        <begin position="255"/>
        <end position="274"/>
    </location>
</feature>
<proteinExistence type="predicted"/>
<keyword evidence="1" id="KW-0812">Transmembrane</keyword>
<feature type="transmembrane region" description="Helical" evidence="1">
    <location>
        <begin position="203"/>
        <end position="221"/>
    </location>
</feature>
<accession>A0AAW2YGY1</accession>
<keyword evidence="1" id="KW-1133">Transmembrane helix</keyword>
<sequence length="282" mass="32426">MSEQEGAKPNEDKSSARHIYKLHPTFVVLRSQQLNMSDAMNPREDGAQNESVESRLVPNYSVPCQIITPNNGTFLGTRHELLSRDQPTVLPHTYQQTQDGEEEMTGEEQLRRHVETTQQQQQSLFSGPFLLYRTPEENHKLLRRLTILFAIFAVLDIFVLIYLRFGVFYFPFLNNVRWLDWFAIYSSDYSAAKLSPSRAVVEPIMFVLNLLVNTLGCYGSYKKSIPLVTTFLVLTMLDVVIGMMVFVSLFQFVQIAIQIILLATASAVRSKLLYSWYTTNMY</sequence>
<gene>
    <name evidence="2" type="ORF">AKO1_006269</name>
</gene>
<dbReference type="EMBL" id="JAOPGA020000019">
    <property type="protein sequence ID" value="KAL0476357.1"/>
    <property type="molecule type" value="Genomic_DNA"/>
</dbReference>
<organism evidence="2 3">
    <name type="scientific">Acrasis kona</name>
    <dbReference type="NCBI Taxonomy" id="1008807"/>
    <lineage>
        <taxon>Eukaryota</taxon>
        <taxon>Discoba</taxon>
        <taxon>Heterolobosea</taxon>
        <taxon>Tetramitia</taxon>
        <taxon>Eutetramitia</taxon>
        <taxon>Acrasidae</taxon>
        <taxon>Acrasis</taxon>
    </lineage>
</organism>
<evidence type="ECO:0000313" key="2">
    <source>
        <dbReference type="EMBL" id="KAL0476357.1"/>
    </source>
</evidence>